<protein>
    <recommendedName>
        <fullName evidence="4">Ribosomal eL28/Mak16 domain-containing protein</fullName>
    </recommendedName>
</protein>
<reference evidence="5 6" key="2">
    <citation type="submission" date="2014-03" db="EMBL/GenBank/DDBJ databases">
        <title>The Genome Sequence of Anncaliia algerae insect isolate PRA339.</title>
        <authorList>
            <consortium name="The Broad Institute Genome Sequencing Platform"/>
            <consortium name="The Broad Institute Genome Sequencing Center for Infectious Disease"/>
            <person name="Cuomo C."/>
            <person name="Becnel J."/>
            <person name="Sanscrainte N."/>
            <person name="Walker B."/>
            <person name="Young S.K."/>
            <person name="Zeng Q."/>
            <person name="Gargeya S."/>
            <person name="Fitzgerald M."/>
            <person name="Haas B."/>
            <person name="Abouelleil A."/>
            <person name="Alvarado L."/>
            <person name="Arachchi H.M."/>
            <person name="Berlin A.M."/>
            <person name="Chapman S.B."/>
            <person name="Dewar J."/>
            <person name="Goldberg J."/>
            <person name="Griggs A."/>
            <person name="Gujja S."/>
            <person name="Hansen M."/>
            <person name="Howarth C."/>
            <person name="Imamovic A."/>
            <person name="Larimer J."/>
            <person name="McCowan C."/>
            <person name="Murphy C."/>
            <person name="Neiman D."/>
            <person name="Pearson M."/>
            <person name="Priest M."/>
            <person name="Roberts A."/>
            <person name="Saif S."/>
            <person name="Shea T."/>
            <person name="Sisk P."/>
            <person name="Sykes S."/>
            <person name="Wortman J."/>
            <person name="Nusbaum C."/>
            <person name="Birren B."/>
        </authorList>
    </citation>
    <scope>NUCLEOTIDE SEQUENCE [LARGE SCALE GENOMIC DNA]</scope>
    <source>
        <strain evidence="5 6">PRA339</strain>
    </source>
</reference>
<dbReference type="GO" id="GO:0000463">
    <property type="term" value="P:maturation of LSU-rRNA from tricistronic rRNA transcript (SSU-rRNA, 5.8S rRNA, LSU-rRNA)"/>
    <property type="evidence" value="ECO:0007669"/>
    <property type="project" value="EnsemblFungi"/>
</dbReference>
<organism evidence="5 6">
    <name type="scientific">Anncaliia algerae PRA339</name>
    <dbReference type="NCBI Taxonomy" id="1288291"/>
    <lineage>
        <taxon>Eukaryota</taxon>
        <taxon>Fungi</taxon>
        <taxon>Fungi incertae sedis</taxon>
        <taxon>Microsporidia</taxon>
        <taxon>Tubulinosematoidea</taxon>
        <taxon>Tubulinosematidae</taxon>
        <taxon>Anncaliia</taxon>
    </lineage>
</organism>
<dbReference type="PIRSF" id="PIRSF003352">
    <property type="entry name" value="MAK16"/>
    <property type="match status" value="1"/>
</dbReference>
<dbReference type="VEuPathDB" id="MicrosporidiaDB:H312_00444"/>
<name>A0A059F4Z5_9MICR</name>
<gene>
    <name evidence="5" type="ORF">H312_00444</name>
</gene>
<dbReference type="STRING" id="1288291.A0A059F4Z5"/>
<dbReference type="Pfam" id="PF01778">
    <property type="entry name" value="Ribosomal_L28e"/>
    <property type="match status" value="1"/>
</dbReference>
<comment type="subcellular location">
    <subcellularLocation>
        <location evidence="1">Nucleus</location>
    </subcellularLocation>
</comment>
<feature type="domain" description="Ribosomal eL28/Mak16" evidence="4">
    <location>
        <begin position="6"/>
        <end position="119"/>
    </location>
</feature>
<dbReference type="HOGENOM" id="CLU_050888_2_1_1"/>
<dbReference type="GO" id="GO:0005730">
    <property type="term" value="C:nucleolus"/>
    <property type="evidence" value="ECO:0007669"/>
    <property type="project" value="EnsemblFungi"/>
</dbReference>
<sequence>MKDRNIWQTLGGDKNFCSFKMKTKWEPICRNKYNVTGICEEYSCPLSNSYYATVREEHETLFLYVKTPEKSHEPINMYEKIELSKDYNLALQQIDERLSNFDPFLLHKCKQRLTKLTQYLERKESIREKITITPVFKSKNRLERKRALKALKKINFEKNVEQELFERLKEGILGKEMQEQYKRKKAYVFEESDENELIKKKEKTKQILDW</sequence>
<evidence type="ECO:0000259" key="4">
    <source>
        <dbReference type="Pfam" id="PF01778"/>
    </source>
</evidence>
<dbReference type="AlphaFoldDB" id="A0A059F4Z5"/>
<evidence type="ECO:0000256" key="3">
    <source>
        <dbReference type="ARBA" id="ARBA00023242"/>
    </source>
</evidence>
<dbReference type="Gene3D" id="3.30.390.110">
    <property type="match status" value="1"/>
</dbReference>
<dbReference type="PANTHER" id="PTHR23405:SF4">
    <property type="entry name" value="PROTEIN MAK16 HOMOLOG"/>
    <property type="match status" value="1"/>
</dbReference>
<proteinExistence type="inferred from homology"/>
<dbReference type="InterPro" id="IPR029004">
    <property type="entry name" value="Ribosomal_eL28/Mak16"/>
</dbReference>
<reference evidence="6" key="1">
    <citation type="submission" date="2013-02" db="EMBL/GenBank/DDBJ databases">
        <authorList>
            <consortium name="The Broad Institute Genome Sequencing Platform"/>
            <person name="Cuomo C."/>
            <person name="Becnel J."/>
            <person name="Sanscrainte N."/>
            <person name="Walker B."/>
            <person name="Young S.K."/>
            <person name="Zeng Q."/>
            <person name="Gargeya S."/>
            <person name="Fitzgerald M."/>
            <person name="Haas B."/>
            <person name="Abouelleil A."/>
            <person name="Alvarado L."/>
            <person name="Arachchi H.M."/>
            <person name="Berlin A.M."/>
            <person name="Chapman S.B."/>
            <person name="Dewar J."/>
            <person name="Goldberg J."/>
            <person name="Griggs A."/>
            <person name="Gujja S."/>
            <person name="Hansen M."/>
            <person name="Howarth C."/>
            <person name="Imamovic A."/>
            <person name="Larimer J."/>
            <person name="McCowan C."/>
            <person name="Murphy C."/>
            <person name="Neiman D."/>
            <person name="Pearson M."/>
            <person name="Priest M."/>
            <person name="Roberts A."/>
            <person name="Saif S."/>
            <person name="Shea T."/>
            <person name="Sisk P."/>
            <person name="Sykes S."/>
            <person name="Wortman J."/>
            <person name="Nusbaum C."/>
            <person name="Birren B."/>
        </authorList>
    </citation>
    <scope>NUCLEOTIDE SEQUENCE [LARGE SCALE GENOMIC DNA]</scope>
    <source>
        <strain evidence="6">PRA339</strain>
    </source>
</reference>
<dbReference type="InterPro" id="IPR006958">
    <property type="entry name" value="Mak16"/>
</dbReference>
<keyword evidence="6" id="KW-1185">Reference proteome</keyword>
<dbReference type="Proteomes" id="UP000030655">
    <property type="component" value="Unassembled WGS sequence"/>
</dbReference>
<accession>A0A059F4Z5</accession>
<dbReference type="EMBL" id="KK365132">
    <property type="protein sequence ID" value="KCZ82167.1"/>
    <property type="molecule type" value="Genomic_DNA"/>
</dbReference>
<evidence type="ECO:0000313" key="5">
    <source>
        <dbReference type="EMBL" id="KCZ82167.1"/>
    </source>
</evidence>
<dbReference type="PANTHER" id="PTHR23405">
    <property type="entry name" value="MAINTENANCE OF KILLER 16 MAK16 PROTEIN-RELATED"/>
    <property type="match status" value="1"/>
</dbReference>
<dbReference type="OrthoDB" id="10251342at2759"/>
<evidence type="ECO:0000313" key="6">
    <source>
        <dbReference type="Proteomes" id="UP000030655"/>
    </source>
</evidence>
<evidence type="ECO:0000256" key="2">
    <source>
        <dbReference type="ARBA" id="ARBA00005514"/>
    </source>
</evidence>
<dbReference type="GO" id="GO:0030687">
    <property type="term" value="C:preribosome, large subunit precursor"/>
    <property type="evidence" value="ECO:0007669"/>
    <property type="project" value="EnsemblFungi"/>
</dbReference>
<evidence type="ECO:0000256" key="1">
    <source>
        <dbReference type="ARBA" id="ARBA00004123"/>
    </source>
</evidence>
<comment type="similarity">
    <text evidence="2">Belongs to the MAK16 family.</text>
</comment>
<keyword evidence="3" id="KW-0539">Nucleus</keyword>
<dbReference type="GO" id="GO:0000466">
    <property type="term" value="P:maturation of 5.8S rRNA from tricistronic rRNA transcript (SSU-rRNA, 5.8S rRNA, LSU-rRNA)"/>
    <property type="evidence" value="ECO:0007669"/>
    <property type="project" value="EnsemblFungi"/>
</dbReference>